<organism evidence="3 4">
    <name type="scientific">Phenylobacterium haematophilum</name>
    <dbReference type="NCBI Taxonomy" id="98513"/>
    <lineage>
        <taxon>Bacteria</taxon>
        <taxon>Pseudomonadati</taxon>
        <taxon>Pseudomonadota</taxon>
        <taxon>Alphaproteobacteria</taxon>
        <taxon>Caulobacterales</taxon>
        <taxon>Caulobacteraceae</taxon>
        <taxon>Phenylobacterium</taxon>
    </lineage>
</organism>
<proteinExistence type="predicted"/>
<dbReference type="AlphaFoldDB" id="A0A840A040"/>
<keyword evidence="3" id="KW-0378">Hydrolase</keyword>
<evidence type="ECO:0000256" key="2">
    <source>
        <dbReference type="PIRSR" id="PIRSR620023-2"/>
    </source>
</evidence>
<dbReference type="Proteomes" id="UP000530564">
    <property type="component" value="Unassembled WGS sequence"/>
</dbReference>
<dbReference type="RefSeq" id="WP_183774129.1">
    <property type="nucleotide sequence ID" value="NZ_JACIDK010000004.1"/>
</dbReference>
<dbReference type="NCBIfam" id="TIGR03590">
    <property type="entry name" value="PseG"/>
    <property type="match status" value="1"/>
</dbReference>
<evidence type="ECO:0000313" key="4">
    <source>
        <dbReference type="Proteomes" id="UP000530564"/>
    </source>
</evidence>
<feature type="active site" description="Proton acceptor" evidence="1">
    <location>
        <position position="21"/>
    </location>
</feature>
<sequence length="351" mass="36641">MILRPRILFIANAGPAVGGGHVMRSLSLARALGEHGAECVFLAPPVVAGILDAFAPDMSREEVASIAAADLPAAVAGLTFDAIVFDHYGLGRVDHQIIAQGRPTLVIDDLADRPLAADIVLDSGPARTEADYASLAEGARLLLGPRYAPLRPEFAALREAAIARRGGPVERVLVALGLTDVGGITSRVLDRLRQRNGHLAFDVVLGADAPSLPGLTRVAAHDPRVTLHVDAQDMARLTLEADVAFGAGGSTTWERCTLGLPSVIVVLAENQRPAARALAERDAALVVDAADEDFAGAFDRAAVRLLSDTATRTRLTAASLELCDGLGAQRAAEALLEVISAPRLAARDPGL</sequence>
<accession>A0A840A040</accession>
<dbReference type="SUPFAM" id="SSF53756">
    <property type="entry name" value="UDP-Glycosyltransferase/glycogen phosphorylase"/>
    <property type="match status" value="1"/>
</dbReference>
<dbReference type="EMBL" id="JACIDK010000004">
    <property type="protein sequence ID" value="MBB3892235.1"/>
    <property type="molecule type" value="Genomic_DNA"/>
</dbReference>
<evidence type="ECO:0000313" key="3">
    <source>
        <dbReference type="EMBL" id="MBB3892235.1"/>
    </source>
</evidence>
<name>A0A840A040_9CAUL</name>
<dbReference type="Gene3D" id="3.40.50.2000">
    <property type="entry name" value="Glycogen Phosphorylase B"/>
    <property type="match status" value="1"/>
</dbReference>
<dbReference type="InterPro" id="IPR020023">
    <property type="entry name" value="PseG"/>
</dbReference>
<dbReference type="GO" id="GO:0016787">
    <property type="term" value="F:hydrolase activity"/>
    <property type="evidence" value="ECO:0007669"/>
    <property type="project" value="UniProtKB-KW"/>
</dbReference>
<gene>
    <name evidence="3" type="ORF">GGQ61_002968</name>
</gene>
<comment type="caution">
    <text evidence="3">The sequence shown here is derived from an EMBL/GenBank/DDBJ whole genome shotgun (WGS) entry which is preliminary data.</text>
</comment>
<protein>
    <submittedName>
        <fullName evidence="3">UDP-2,4-diacetamido-2,4, 6-trideoxy-beta-L-altropyranose hydrolase</fullName>
    </submittedName>
</protein>
<feature type="binding site" evidence="2">
    <location>
        <position position="254"/>
    </location>
    <ligand>
        <name>substrate</name>
    </ligand>
</feature>
<feature type="binding site" evidence="2">
    <location>
        <position position="151"/>
    </location>
    <ligand>
        <name>substrate</name>
    </ligand>
</feature>
<reference evidence="3 4" key="1">
    <citation type="submission" date="2020-08" db="EMBL/GenBank/DDBJ databases">
        <title>Genomic Encyclopedia of Type Strains, Phase IV (KMG-IV): sequencing the most valuable type-strain genomes for metagenomic binning, comparative biology and taxonomic classification.</title>
        <authorList>
            <person name="Goeker M."/>
        </authorList>
    </citation>
    <scope>NUCLEOTIDE SEQUENCE [LARGE SCALE GENOMIC DNA]</scope>
    <source>
        <strain evidence="3 4">DSM 21793</strain>
    </source>
</reference>
<evidence type="ECO:0000256" key="1">
    <source>
        <dbReference type="PIRSR" id="PIRSR620023-1"/>
    </source>
</evidence>
<dbReference type="Gene3D" id="3.40.50.11190">
    <property type="match status" value="1"/>
</dbReference>
<keyword evidence="4" id="KW-1185">Reference proteome</keyword>